<dbReference type="Pfam" id="PF08512">
    <property type="entry name" value="Rttp106-like_middle"/>
    <property type="match status" value="1"/>
</dbReference>
<evidence type="ECO:0000256" key="4">
    <source>
        <dbReference type="ARBA" id="ARBA00022763"/>
    </source>
</evidence>
<comment type="similarity">
    <text evidence="1 9">Belongs to the SSRP1 family.</text>
</comment>
<feature type="domain" description="Histone chaperone RTT106/FACT complex subunit SPT16-like middle" evidence="11">
    <location>
        <begin position="351"/>
        <end position="442"/>
    </location>
</feature>
<comment type="caution">
    <text evidence="12">The sequence shown here is derived from an EMBL/GenBank/DDBJ whole genome shotgun (WGS) entry which is preliminary data.</text>
</comment>
<dbReference type="GO" id="GO:0042393">
    <property type="term" value="F:histone binding"/>
    <property type="evidence" value="ECO:0007669"/>
    <property type="project" value="TreeGrafter"/>
</dbReference>
<keyword evidence="3 9" id="KW-0235">DNA replication</keyword>
<dbReference type="GO" id="GO:0035101">
    <property type="term" value="C:FACT complex"/>
    <property type="evidence" value="ECO:0007669"/>
    <property type="project" value="TreeGrafter"/>
</dbReference>
<protein>
    <recommendedName>
        <fullName evidence="9">FACT complex subunit SSRP1</fullName>
    </recommendedName>
</protein>
<accession>A0A1J4MU02</accession>
<dbReference type="AlphaFoldDB" id="A0A1J4MU02"/>
<comment type="subcellular location">
    <subcellularLocation>
        <location evidence="9">Nucleus</location>
    </subcellularLocation>
    <subcellularLocation>
        <location evidence="9">Chromosome</location>
    </subcellularLocation>
</comment>
<dbReference type="InterPro" id="IPR024954">
    <property type="entry name" value="SSRP1_DD"/>
</dbReference>
<dbReference type="InterPro" id="IPR035417">
    <property type="entry name" value="SSRP1/POB3_N"/>
</dbReference>
<dbReference type="Gene3D" id="2.30.29.220">
    <property type="entry name" value="Structure-specific recognition protein (SSRP1)"/>
    <property type="match status" value="1"/>
</dbReference>
<dbReference type="InterPro" id="IPR011993">
    <property type="entry name" value="PH-like_dom_sf"/>
</dbReference>
<keyword evidence="6 9" id="KW-0804">Transcription</keyword>
<evidence type="ECO:0000256" key="1">
    <source>
        <dbReference type="ARBA" id="ARBA00010060"/>
    </source>
</evidence>
<name>A0A1J4MU02_9CRYT</name>
<dbReference type="RefSeq" id="XP_067069397.1">
    <property type="nucleotide sequence ID" value="XM_067211945.1"/>
</dbReference>
<dbReference type="FunFam" id="2.30.29.150:FF:000001">
    <property type="entry name" value="Fact complex subunit ssrp1"/>
    <property type="match status" value="1"/>
</dbReference>
<evidence type="ECO:0000256" key="7">
    <source>
        <dbReference type="ARBA" id="ARBA00023204"/>
    </source>
</evidence>
<evidence type="ECO:0000313" key="13">
    <source>
        <dbReference type="Proteomes" id="UP000186804"/>
    </source>
</evidence>
<dbReference type="InterPro" id="IPR050454">
    <property type="entry name" value="RTT106/SSRP1_HistChap/FACT"/>
</dbReference>
<feature type="compositionally biased region" description="Acidic residues" evidence="10">
    <location>
        <begin position="476"/>
        <end position="520"/>
    </location>
</feature>
<evidence type="ECO:0000256" key="5">
    <source>
        <dbReference type="ARBA" id="ARBA00023015"/>
    </source>
</evidence>
<dbReference type="Gene3D" id="2.30.29.150">
    <property type="match status" value="1"/>
</dbReference>
<dbReference type="Pfam" id="PF21103">
    <property type="entry name" value="PH1_SSRP1-like"/>
    <property type="match status" value="1"/>
</dbReference>
<keyword evidence="8 9" id="KW-0539">Nucleus</keyword>
<dbReference type="SMART" id="SM01287">
    <property type="entry name" value="Rtt106"/>
    <property type="match status" value="1"/>
</dbReference>
<comment type="function">
    <text evidence="9">Component of the FACT complex, a general chromatin factor that acts to reorganize nucleosomes. The FACT complex is involved in multiple processes that require DNA as a template such as mRNA elongation, DNA replication and DNA repair. During transcription elongation the FACT complex acts as a histone chaperone that both destabilizes and restores nucleosomal structure. It facilitates the passage of RNA polymerase II and transcription by promoting the dissociation of one histone H2A-H2B dimer from the nucleosome, then subsequently promotes the reestablishment of the nucleosome following the passage of RNA polymerase II.</text>
</comment>
<evidence type="ECO:0000256" key="2">
    <source>
        <dbReference type="ARBA" id="ARBA00022454"/>
    </source>
</evidence>
<feature type="region of interest" description="Disordered" evidence="10">
    <location>
        <begin position="450"/>
        <end position="538"/>
    </location>
</feature>
<dbReference type="PRINTS" id="PR00887">
    <property type="entry name" value="SSRCOGNITION"/>
</dbReference>
<dbReference type="InterPro" id="IPR048993">
    <property type="entry name" value="SSRP1-like_PH1"/>
</dbReference>
<dbReference type="GO" id="GO:0031491">
    <property type="term" value="F:nucleosome binding"/>
    <property type="evidence" value="ECO:0007669"/>
    <property type="project" value="TreeGrafter"/>
</dbReference>
<evidence type="ECO:0000256" key="8">
    <source>
        <dbReference type="ARBA" id="ARBA00023242"/>
    </source>
</evidence>
<keyword evidence="7 9" id="KW-0234">DNA repair</keyword>
<evidence type="ECO:0000256" key="9">
    <source>
        <dbReference type="RuleBase" id="RU364013"/>
    </source>
</evidence>
<keyword evidence="5 9" id="KW-0805">Transcription regulation</keyword>
<dbReference type="Pfam" id="PF17292">
    <property type="entry name" value="POB3_N"/>
    <property type="match status" value="1"/>
</dbReference>
<reference evidence="12 13" key="1">
    <citation type="submission" date="2016-10" db="EMBL/GenBank/DDBJ databases">
        <title>Reductive evolution of mitochondrial metabolism and differential evolution of invasion-related proteins in Cryptosporidium.</title>
        <authorList>
            <person name="Liu S."/>
            <person name="Roellig D.M."/>
            <person name="Guo Y."/>
            <person name="Li N."/>
            <person name="Frace M.A."/>
            <person name="Tang K."/>
            <person name="Zhang L."/>
            <person name="Feng Y."/>
            <person name="Xiao L."/>
        </authorList>
    </citation>
    <scope>NUCLEOTIDE SEQUENCE [LARGE SCALE GENOMIC DNA]</scope>
    <source>
        <strain evidence="12">30847</strain>
    </source>
</reference>
<dbReference type="VEuPathDB" id="CryptoDB:cand_017110"/>
<keyword evidence="13" id="KW-1185">Reference proteome</keyword>
<dbReference type="Proteomes" id="UP000186804">
    <property type="component" value="Unassembled WGS sequence"/>
</dbReference>
<dbReference type="OrthoDB" id="498543at2759"/>
<keyword evidence="4 9" id="KW-0227">DNA damage</keyword>
<dbReference type="SUPFAM" id="SSF50729">
    <property type="entry name" value="PH domain-like"/>
    <property type="match status" value="1"/>
</dbReference>
<sequence>MTNASDILSFGNIKGLGLHDSGIFKASRDLFGWKNKRTNATYHYKPDEISAVQWIRVGNEDNSHQLRLFLKEKKDCIYFTGFRSLDFSIIEKHFKTYYNVIIKEFSVNTQGSNWGNAIIENDTFCIRNDDKILMYIPTTQINQIALPSKSEMVLEFSGETNSEENDDKLVEIRFFIPNIDQNETDNNSKIELLRNQLTLLSGIGSSGSVDKVCRWNDIHLIVPRGRYEIEVLVNSMKLHGKSFDYTILYQSISRMFLLPRPGVTHINLVIALETPVRQGNTKYPFIVIQFDTQQDENIEMPLNLSEKEIQRFNGLSTVMVGRFWDIVTRIFKALTGRPIVVPGDFRSASSYHCIRCSFRAQDGLLYPLNRSFIFITKPVIMIRYDEILNIEFSRMSGNQTRFFELFVTIKGGGDYSFTSIDKAEYNPLIKFLQEKNIRIRNLQETIENNSHRKGISRESKISNKSQTQVILGQDLPSDDEEDEDFENNEETDSSEDSDLSDDSDSSESDEDSLSGQEDVDFQGYSSDKSLSPKKKKVK</sequence>
<dbReference type="PANTHER" id="PTHR45849">
    <property type="entry name" value="FACT COMPLEX SUBUNIT SSRP1"/>
    <property type="match status" value="1"/>
</dbReference>
<evidence type="ECO:0000259" key="11">
    <source>
        <dbReference type="SMART" id="SM01287"/>
    </source>
</evidence>
<dbReference type="GO" id="GO:0006260">
    <property type="term" value="P:DNA replication"/>
    <property type="evidence" value="ECO:0007669"/>
    <property type="project" value="UniProtKB-KW"/>
</dbReference>
<keyword evidence="2 9" id="KW-0158">Chromosome</keyword>
<proteinExistence type="inferred from homology"/>
<evidence type="ECO:0000256" key="3">
    <source>
        <dbReference type="ARBA" id="ARBA00022705"/>
    </source>
</evidence>
<organism evidence="12 13">
    <name type="scientific">Cryptosporidium andersoni</name>
    <dbReference type="NCBI Taxonomy" id="117008"/>
    <lineage>
        <taxon>Eukaryota</taxon>
        <taxon>Sar</taxon>
        <taxon>Alveolata</taxon>
        <taxon>Apicomplexa</taxon>
        <taxon>Conoidasida</taxon>
        <taxon>Coccidia</taxon>
        <taxon>Eucoccidiorida</taxon>
        <taxon>Eimeriorina</taxon>
        <taxon>Cryptosporidiidae</taxon>
        <taxon>Cryptosporidium</taxon>
    </lineage>
</organism>
<evidence type="ECO:0000313" key="12">
    <source>
        <dbReference type="EMBL" id="OII77551.1"/>
    </source>
</evidence>
<evidence type="ECO:0000256" key="6">
    <source>
        <dbReference type="ARBA" id="ARBA00023163"/>
    </source>
</evidence>
<dbReference type="GO" id="GO:0006281">
    <property type="term" value="P:DNA repair"/>
    <property type="evidence" value="ECO:0007669"/>
    <property type="project" value="UniProtKB-KW"/>
</dbReference>
<dbReference type="PANTHER" id="PTHR45849:SF1">
    <property type="entry name" value="FACT COMPLEX SUBUNIT SSRP1"/>
    <property type="match status" value="1"/>
</dbReference>
<dbReference type="CDD" id="cd13231">
    <property type="entry name" value="PH2_SSRP1-like"/>
    <property type="match status" value="1"/>
</dbReference>
<dbReference type="InterPro" id="IPR038167">
    <property type="entry name" value="SSRP1_sf"/>
</dbReference>
<dbReference type="EMBL" id="LRBS01000034">
    <property type="protein sequence ID" value="OII77551.1"/>
    <property type="molecule type" value="Genomic_DNA"/>
</dbReference>
<dbReference type="InterPro" id="IPR013719">
    <property type="entry name" value="RTT106/SPT16-like_middle_dom"/>
</dbReference>
<evidence type="ECO:0000256" key="10">
    <source>
        <dbReference type="SAM" id="MobiDB-lite"/>
    </source>
</evidence>
<dbReference type="GO" id="GO:0003677">
    <property type="term" value="F:DNA binding"/>
    <property type="evidence" value="ECO:0007669"/>
    <property type="project" value="InterPro"/>
</dbReference>
<dbReference type="InterPro" id="IPR000969">
    <property type="entry name" value="SSRP1/POB3"/>
</dbReference>
<dbReference type="Gene3D" id="2.30.29.30">
    <property type="entry name" value="Pleckstrin-homology domain (PH domain)/Phosphotyrosine-binding domain (PTB)"/>
    <property type="match status" value="2"/>
</dbReference>
<dbReference type="CDD" id="cd13230">
    <property type="entry name" value="PH1_SSRP1-like"/>
    <property type="match status" value="1"/>
</dbReference>
<dbReference type="Pfam" id="PF03531">
    <property type="entry name" value="SSrecog"/>
    <property type="match status" value="1"/>
</dbReference>
<gene>
    <name evidence="12" type="ORF">cand_017110</name>
</gene>
<dbReference type="GeneID" id="92365896"/>